<reference evidence="16" key="1">
    <citation type="submission" date="2022-03" db="EMBL/GenBank/DDBJ databases">
        <authorList>
            <person name="Woo C.Y."/>
        </authorList>
    </citation>
    <scope>NUCLEOTIDE SEQUENCE</scope>
    <source>
        <strain evidence="16">CYS-02</strain>
    </source>
</reference>
<feature type="binding site" evidence="12">
    <location>
        <position position="259"/>
    </location>
    <ligand>
        <name>substrate</name>
    </ligand>
</feature>
<evidence type="ECO:0000256" key="5">
    <source>
        <dbReference type="ARBA" id="ARBA00022723"/>
    </source>
</evidence>
<feature type="domain" description="Fumarylacetoacetase-like C-terminal" evidence="14">
    <location>
        <begin position="142"/>
        <end position="433"/>
    </location>
</feature>
<dbReference type="GO" id="GO:0006559">
    <property type="term" value="P:L-phenylalanine catabolic process"/>
    <property type="evidence" value="ECO:0007669"/>
    <property type="project" value="UniProtKB-KW"/>
</dbReference>
<sequence>MSTTPLNATHDANARSWLESANAPGADFPIQNLPFSVFRRQGSPEAFRGGVAIGDQVICLGAVAASGALPGLAGEAVQAAAQSTLNGFMALGPKAWSALRHALFGALKAGASGAAADAVKAALIPLQDIEHTVPTRIGDYTDFYTSIHHARNVGRIARPDDPLTPNFQWIPIAYHGRASSIGVGSGSQSQPFRRPMGQAMAPGAAAPVYGPCARLDYELELAIWIGQGNAQGTPIPLAQAEDHIFGYGLLNDWSARDIQFWEMAPLGPFLGKNFCTTISPWIVTQEALAPYRLPFTRPADEPQPLVYLDDAGNRAQGALSIELEVLIESAALREKGLAPARVSHTNFRHQYWTVAQMVAQHAMGGCNLQSGDLFGSGTISGPTPEQAGAIIELTKGGREPITLAGSGEQRAFLHDGDAVILRGWCEKPGFARIGFGESRGQVLPAIG</sequence>
<accession>A0A9X2APP7</accession>
<proteinExistence type="predicted"/>
<evidence type="ECO:0000256" key="4">
    <source>
        <dbReference type="ARBA" id="ARBA00012094"/>
    </source>
</evidence>
<dbReference type="Pfam" id="PF09298">
    <property type="entry name" value="FAA_hydrolase_N"/>
    <property type="match status" value="1"/>
</dbReference>
<dbReference type="PANTHER" id="PTHR43069:SF2">
    <property type="entry name" value="FUMARYLACETOACETASE"/>
    <property type="match status" value="1"/>
</dbReference>
<evidence type="ECO:0000313" key="17">
    <source>
        <dbReference type="Proteomes" id="UP001139447"/>
    </source>
</evidence>
<dbReference type="GO" id="GO:0006572">
    <property type="term" value="P:L-tyrosine catabolic process"/>
    <property type="evidence" value="ECO:0007669"/>
    <property type="project" value="UniProtKB-KW"/>
</dbReference>
<keyword evidence="7 13" id="KW-0106">Calcium</keyword>
<feature type="active site" description="Proton acceptor" evidence="11">
    <location>
        <position position="149"/>
    </location>
</feature>
<keyword evidence="5 13" id="KW-0479">Metal-binding</keyword>
<keyword evidence="6 16" id="KW-0378">Hydrolase</keyword>
<dbReference type="EC" id="3.7.1.2" evidence="4"/>
<comment type="cofactor">
    <cofactor evidence="1 13">
        <name>Ca(2+)</name>
        <dbReference type="ChEBI" id="CHEBI:29108"/>
    </cofactor>
</comment>
<evidence type="ECO:0000256" key="1">
    <source>
        <dbReference type="ARBA" id="ARBA00001913"/>
    </source>
</evidence>
<evidence type="ECO:0000256" key="9">
    <source>
        <dbReference type="ARBA" id="ARBA00022878"/>
    </source>
</evidence>
<dbReference type="RefSeq" id="WP_243309131.1">
    <property type="nucleotide sequence ID" value="NZ_JALGBI010000003.1"/>
</dbReference>
<dbReference type="GO" id="GO:0004334">
    <property type="term" value="F:fumarylacetoacetase activity"/>
    <property type="evidence" value="ECO:0007669"/>
    <property type="project" value="UniProtKB-EC"/>
</dbReference>
<dbReference type="Gene3D" id="2.30.30.230">
    <property type="entry name" value="Fumarylacetoacetase, N-terminal domain"/>
    <property type="match status" value="1"/>
</dbReference>
<dbReference type="InterPro" id="IPR036663">
    <property type="entry name" value="Fumarylacetoacetase_C_sf"/>
</dbReference>
<evidence type="ECO:0000256" key="3">
    <source>
        <dbReference type="ARBA" id="ARBA00004782"/>
    </source>
</evidence>
<evidence type="ECO:0000256" key="8">
    <source>
        <dbReference type="ARBA" id="ARBA00022842"/>
    </source>
</evidence>
<name>A0A9X2APP7_9BURK</name>
<dbReference type="SUPFAM" id="SSF63433">
    <property type="entry name" value="Fumarylacetoacetate hydrolase, FAH, N-terminal domain"/>
    <property type="match status" value="1"/>
</dbReference>
<evidence type="ECO:0000256" key="13">
    <source>
        <dbReference type="PIRSR" id="PIRSR605959-3"/>
    </source>
</evidence>
<feature type="binding site" evidence="12">
    <location>
        <position position="158"/>
    </location>
    <ligand>
        <name>substrate</name>
    </ligand>
</feature>
<dbReference type="InterPro" id="IPR015377">
    <property type="entry name" value="Fumarylacetoacetase_N"/>
</dbReference>
<comment type="caution">
    <text evidence="16">The sequence shown here is derived from an EMBL/GenBank/DDBJ whole genome shotgun (WGS) entry which is preliminary data.</text>
</comment>
<comment type="pathway">
    <text evidence="3">Amino-acid degradation; L-phenylalanine degradation; acetoacetate and fumarate from L-phenylalanine: step 6/6.</text>
</comment>
<feature type="binding site" evidence="12">
    <location>
        <position position="144"/>
    </location>
    <ligand>
        <name>substrate</name>
    </ligand>
</feature>
<keyword evidence="9" id="KW-0828">Tyrosine catabolism</keyword>
<evidence type="ECO:0000313" key="16">
    <source>
        <dbReference type="EMBL" id="MCJ0765574.1"/>
    </source>
</evidence>
<evidence type="ECO:0000256" key="6">
    <source>
        <dbReference type="ARBA" id="ARBA00022801"/>
    </source>
</evidence>
<dbReference type="SUPFAM" id="SSF56529">
    <property type="entry name" value="FAH"/>
    <property type="match status" value="1"/>
</dbReference>
<protein>
    <recommendedName>
        <fullName evidence="4">fumarylacetoacetase</fullName>
        <ecNumber evidence="4">3.7.1.2</ecNumber>
    </recommendedName>
</protein>
<evidence type="ECO:0000259" key="14">
    <source>
        <dbReference type="Pfam" id="PF01557"/>
    </source>
</evidence>
<dbReference type="GO" id="GO:0046872">
    <property type="term" value="F:metal ion binding"/>
    <property type="evidence" value="ECO:0007669"/>
    <property type="project" value="UniProtKB-KW"/>
</dbReference>
<feature type="binding site" evidence="12">
    <location>
        <position position="378"/>
    </location>
    <ligand>
        <name>substrate</name>
    </ligand>
</feature>
<feature type="binding site" evidence="13">
    <location>
        <position position="252"/>
    </location>
    <ligand>
        <name>Mg(2+)</name>
        <dbReference type="ChEBI" id="CHEBI:18420"/>
    </ligand>
</feature>
<evidence type="ECO:0000259" key="15">
    <source>
        <dbReference type="Pfam" id="PF09298"/>
    </source>
</evidence>
<gene>
    <name evidence="16" type="primary">fahA</name>
    <name evidence="16" type="ORF">MMF98_20360</name>
</gene>
<dbReference type="InterPro" id="IPR005959">
    <property type="entry name" value="Fumarylacetoacetase"/>
</dbReference>
<feature type="domain" description="Fumarylacetoacetase N-terminal" evidence="15">
    <location>
        <begin position="31"/>
        <end position="134"/>
    </location>
</feature>
<dbReference type="AlphaFoldDB" id="A0A9X2APP7"/>
<feature type="binding site" evidence="13">
    <location>
        <position position="276"/>
    </location>
    <ligand>
        <name>Mg(2+)</name>
        <dbReference type="ChEBI" id="CHEBI:18420"/>
    </ligand>
</feature>
<feature type="binding site" evidence="13">
    <location>
        <position position="218"/>
    </location>
    <ligand>
        <name>Ca(2+)</name>
        <dbReference type="ChEBI" id="CHEBI:29108"/>
    </ligand>
</feature>
<feature type="binding site" evidence="13">
    <location>
        <position position="252"/>
    </location>
    <ligand>
        <name>Ca(2+)</name>
        <dbReference type="ChEBI" id="CHEBI:29108"/>
    </ligand>
</feature>
<keyword evidence="10" id="KW-0585">Phenylalanine catabolism</keyword>
<dbReference type="EMBL" id="JALGBI010000003">
    <property type="protein sequence ID" value="MCJ0765574.1"/>
    <property type="molecule type" value="Genomic_DNA"/>
</dbReference>
<dbReference type="Proteomes" id="UP001139447">
    <property type="component" value="Unassembled WGS sequence"/>
</dbReference>
<dbReference type="PANTHER" id="PTHR43069">
    <property type="entry name" value="FUMARYLACETOACETASE"/>
    <property type="match status" value="1"/>
</dbReference>
<evidence type="ECO:0000256" key="2">
    <source>
        <dbReference type="ARBA" id="ARBA00001946"/>
    </source>
</evidence>
<dbReference type="InterPro" id="IPR011234">
    <property type="entry name" value="Fumarylacetoacetase-like_C"/>
</dbReference>
<feature type="binding site" evidence="13">
    <location>
        <position position="272"/>
    </location>
    <ligand>
        <name>Mg(2+)</name>
        <dbReference type="ChEBI" id="CHEBI:18420"/>
    </ligand>
</feature>
<keyword evidence="8 13" id="KW-0460">Magnesium</keyword>
<organism evidence="16 17">
    <name type="scientific">Variovorax terrae</name>
    <dbReference type="NCBI Taxonomy" id="2923278"/>
    <lineage>
        <taxon>Bacteria</taxon>
        <taxon>Pseudomonadati</taxon>
        <taxon>Pseudomonadota</taxon>
        <taxon>Betaproteobacteria</taxon>
        <taxon>Burkholderiales</taxon>
        <taxon>Comamonadaceae</taxon>
        <taxon>Variovorax</taxon>
    </lineage>
</organism>
<dbReference type="Gene3D" id="3.90.850.10">
    <property type="entry name" value="Fumarylacetoacetase-like, C-terminal domain"/>
    <property type="match status" value="1"/>
</dbReference>
<dbReference type="NCBIfam" id="TIGR01266">
    <property type="entry name" value="fum_ac_acetase"/>
    <property type="match status" value="1"/>
</dbReference>
<evidence type="ECO:0000256" key="11">
    <source>
        <dbReference type="PIRSR" id="PIRSR605959-1"/>
    </source>
</evidence>
<keyword evidence="17" id="KW-1185">Reference proteome</keyword>
<feature type="binding site" evidence="13">
    <location>
        <position position="220"/>
    </location>
    <ligand>
        <name>Ca(2+)</name>
        <dbReference type="ChEBI" id="CHEBI:29108"/>
    </ligand>
</feature>
<evidence type="ECO:0000256" key="7">
    <source>
        <dbReference type="ARBA" id="ARBA00022837"/>
    </source>
</evidence>
<comment type="cofactor">
    <cofactor evidence="2 13">
        <name>Mg(2+)</name>
        <dbReference type="ChEBI" id="CHEBI:18420"/>
    </cofactor>
</comment>
<evidence type="ECO:0000256" key="10">
    <source>
        <dbReference type="ARBA" id="ARBA00023232"/>
    </source>
</evidence>
<evidence type="ECO:0000256" key="12">
    <source>
        <dbReference type="PIRSR" id="PIRSR605959-2"/>
    </source>
</evidence>
<feature type="binding site" evidence="13">
    <location>
        <position position="142"/>
    </location>
    <ligand>
        <name>Ca(2+)</name>
        <dbReference type="ChEBI" id="CHEBI:29108"/>
    </ligand>
</feature>
<dbReference type="Pfam" id="PF01557">
    <property type="entry name" value="FAA_hydrolase"/>
    <property type="match status" value="1"/>
</dbReference>
<dbReference type="InterPro" id="IPR036462">
    <property type="entry name" value="Fumarylacetoacetase_N_sf"/>
</dbReference>
<dbReference type="GO" id="GO:1902000">
    <property type="term" value="P:homogentisate catabolic process"/>
    <property type="evidence" value="ECO:0007669"/>
    <property type="project" value="TreeGrafter"/>
</dbReference>